<evidence type="ECO:0000313" key="3">
    <source>
        <dbReference type="Proteomes" id="UP001070352"/>
    </source>
</evidence>
<organism evidence="2 3">
    <name type="scientific">Bacillus spizizenii</name>
    <name type="common">Bacillus subtilis subsp. spizizenii</name>
    <dbReference type="NCBI Taxonomy" id="96241"/>
    <lineage>
        <taxon>Bacteria</taxon>
        <taxon>Bacillati</taxon>
        <taxon>Bacillota</taxon>
        <taxon>Bacilli</taxon>
        <taxon>Bacillales</taxon>
        <taxon>Bacillaceae</taxon>
        <taxon>Bacillus</taxon>
    </lineage>
</organism>
<proteinExistence type="predicted"/>
<dbReference type="EMBL" id="JALANJ010000053">
    <property type="protein sequence ID" value="MCY8123066.1"/>
    <property type="molecule type" value="Genomic_DNA"/>
</dbReference>
<comment type="caution">
    <text evidence="2">The sequence shown here is derived from an EMBL/GenBank/DDBJ whole genome shotgun (WGS) entry which is preliminary data.</text>
</comment>
<protein>
    <submittedName>
        <fullName evidence="2">Uncharacterized protein</fullName>
    </submittedName>
</protein>
<gene>
    <name evidence="2" type="ORF">MOC45_21225</name>
</gene>
<dbReference type="Proteomes" id="UP001070352">
    <property type="component" value="Unassembled WGS sequence"/>
</dbReference>
<name>A0A9Q4DV62_BACSC</name>
<feature type="coiled-coil region" evidence="1">
    <location>
        <begin position="117"/>
        <end position="148"/>
    </location>
</feature>
<evidence type="ECO:0000256" key="1">
    <source>
        <dbReference type="SAM" id="Coils"/>
    </source>
</evidence>
<accession>A0A9Q4DV62</accession>
<evidence type="ECO:0000313" key="2">
    <source>
        <dbReference type="EMBL" id="MCY8123066.1"/>
    </source>
</evidence>
<dbReference type="AlphaFoldDB" id="A0A9Q4DV62"/>
<keyword evidence="1" id="KW-0175">Coiled coil</keyword>
<sequence length="249" mass="28007">MKNITDKVNKLATTLLNNDDILVNVDLENGSVGINGVEFSPEDQLKVLKQSCNDPILSTLLAQIGKTPEAAGIRNAVSFDGGKLNVDEAAIKNLIKKTAKPSPQPEKTQGMANTRKEDDLLRRINQLEKELENKNEFVDRMSKKFEEQKAVASALRDLLRFGDQFHVPEKDLVFPGAFSDVATIIHPDDKITDQEINEMIEEMKDVDVPLNSFATDSYKDAVIIKTRDEDGIRYYVSRNYHYVYTGESE</sequence>
<reference evidence="2" key="1">
    <citation type="submission" date="2022-02" db="EMBL/GenBank/DDBJ databases">
        <title>Crop Bioprotection Bacillus Genome Sequencing.</title>
        <authorList>
            <person name="Dunlap C."/>
        </authorList>
    </citation>
    <scope>NUCLEOTIDE SEQUENCE</scope>
    <source>
        <strain evidence="2">M18B4</strain>
    </source>
</reference>